<dbReference type="InterPro" id="IPR005821">
    <property type="entry name" value="Ion_trans_dom"/>
</dbReference>
<evidence type="ECO:0000256" key="7">
    <source>
        <dbReference type="ARBA" id="ARBA00022958"/>
    </source>
</evidence>
<dbReference type="Gene3D" id="1.20.120.350">
    <property type="entry name" value="Voltage-gated potassium channels. Chain C"/>
    <property type="match status" value="1"/>
</dbReference>
<name>A0A099CS95_9GAMM</name>
<keyword evidence="2" id="KW-0813">Transport</keyword>
<keyword evidence="3" id="KW-0633">Potassium transport</keyword>
<dbReference type="SUPFAM" id="SSF81324">
    <property type="entry name" value="Voltage-gated potassium channels"/>
    <property type="match status" value="1"/>
</dbReference>
<accession>A0A099CS95</accession>
<sequence>MSRRAPRQHFAPHAPAGGAAWRARWFHVIFGHQDRAGRGFDVILIVAIVASILVTMLDSVQSLHARYGTEFYLAEWAFTLAFTTEYLVRLWVVERPWRYARSFFGVVDLLSVLPTYISLALAGSQYLLVIRALRILRIFRVLKLTRYVGEADLLWTALIRSRRKVLVFVSTFLTLVLIFGALMYLIEGPRHGFTSIPQSMYWAVITMTTVGFGDITPSTPLGQLLTSFIILIGYSIIVVPTGIFTAELASGLRTAQAQRRCDQCDLNGHEVDARYCRRCGALLTDSDASEAAS</sequence>
<evidence type="ECO:0000256" key="9">
    <source>
        <dbReference type="ARBA" id="ARBA00023065"/>
    </source>
</evidence>
<keyword evidence="10 12" id="KW-0472">Membrane</keyword>
<dbReference type="EMBL" id="JROI01000016">
    <property type="protein sequence ID" value="KGI76644.1"/>
    <property type="molecule type" value="Genomic_DNA"/>
</dbReference>
<reference evidence="14 16" key="1">
    <citation type="submission" date="2014-09" db="EMBL/GenBank/DDBJ databases">
        <title>Xanthomonadaceae 3.5X direct submission.</title>
        <authorList>
            <person name="Fang T."/>
            <person name="Wang H."/>
        </authorList>
    </citation>
    <scope>NUCLEOTIDE SEQUENCE [LARGE SCALE GENOMIC DNA]</scope>
    <source>
        <strain evidence="14 16">3.5X</strain>
    </source>
</reference>
<dbReference type="HOGENOM" id="CLU_011722_1_3_6"/>
<dbReference type="RefSeq" id="WP_043104073.1">
    <property type="nucleotide sequence ID" value="NZ_JACHET010000001.1"/>
</dbReference>
<feature type="transmembrane region" description="Helical" evidence="12">
    <location>
        <begin position="165"/>
        <end position="186"/>
    </location>
</feature>
<dbReference type="GO" id="GO:0008076">
    <property type="term" value="C:voltage-gated potassium channel complex"/>
    <property type="evidence" value="ECO:0007669"/>
    <property type="project" value="InterPro"/>
</dbReference>
<keyword evidence="4 12" id="KW-0812">Transmembrane</keyword>
<dbReference type="OrthoDB" id="9799090at2"/>
<keyword evidence="16" id="KW-1185">Reference proteome</keyword>
<dbReference type="Proteomes" id="UP000029708">
    <property type="component" value="Unassembled WGS sequence"/>
</dbReference>
<evidence type="ECO:0000313" key="15">
    <source>
        <dbReference type="EMBL" id="MBB6185151.1"/>
    </source>
</evidence>
<comment type="subcellular location">
    <subcellularLocation>
        <location evidence="1">Membrane</location>
        <topology evidence="1">Multi-pass membrane protein</topology>
    </subcellularLocation>
</comment>
<keyword evidence="7" id="KW-0630">Potassium</keyword>
<protein>
    <submittedName>
        <fullName evidence="14">Ion transporter</fullName>
    </submittedName>
    <submittedName>
        <fullName evidence="15">Voltage-gated potassium channel</fullName>
    </submittedName>
</protein>
<evidence type="ECO:0000256" key="6">
    <source>
        <dbReference type="ARBA" id="ARBA00022882"/>
    </source>
</evidence>
<dbReference type="STRING" id="1543381.LF63_0113770"/>
<gene>
    <name evidence="15" type="ORF">HNQ86_002496</name>
    <name evidence="14" type="ORF">LF63_0113770</name>
</gene>
<dbReference type="GO" id="GO:0001508">
    <property type="term" value="P:action potential"/>
    <property type="evidence" value="ECO:0007669"/>
    <property type="project" value="TreeGrafter"/>
</dbReference>
<evidence type="ECO:0000256" key="1">
    <source>
        <dbReference type="ARBA" id="ARBA00004141"/>
    </source>
</evidence>
<evidence type="ECO:0000256" key="8">
    <source>
        <dbReference type="ARBA" id="ARBA00022989"/>
    </source>
</evidence>
<dbReference type="Proteomes" id="UP000560000">
    <property type="component" value="Unassembled WGS sequence"/>
</dbReference>
<keyword evidence="5" id="KW-0631">Potassium channel</keyword>
<dbReference type="PANTHER" id="PTHR11537">
    <property type="entry name" value="VOLTAGE-GATED POTASSIUM CHANNEL"/>
    <property type="match status" value="1"/>
</dbReference>
<keyword evidence="11 15" id="KW-0407">Ion channel</keyword>
<dbReference type="PRINTS" id="PR00169">
    <property type="entry name" value="KCHANNEL"/>
</dbReference>
<evidence type="ECO:0000256" key="2">
    <source>
        <dbReference type="ARBA" id="ARBA00022448"/>
    </source>
</evidence>
<dbReference type="InterPro" id="IPR027359">
    <property type="entry name" value="Volt_channel_dom_sf"/>
</dbReference>
<evidence type="ECO:0000256" key="12">
    <source>
        <dbReference type="SAM" id="Phobius"/>
    </source>
</evidence>
<feature type="transmembrane region" description="Helical" evidence="12">
    <location>
        <begin position="228"/>
        <end position="250"/>
    </location>
</feature>
<evidence type="ECO:0000313" key="17">
    <source>
        <dbReference type="Proteomes" id="UP000560000"/>
    </source>
</evidence>
<evidence type="ECO:0000256" key="4">
    <source>
        <dbReference type="ARBA" id="ARBA00022692"/>
    </source>
</evidence>
<organism evidence="14 16">
    <name type="scientific">Oleiagrimonas soli</name>
    <dbReference type="NCBI Taxonomy" id="1543381"/>
    <lineage>
        <taxon>Bacteria</taxon>
        <taxon>Pseudomonadati</taxon>
        <taxon>Pseudomonadota</taxon>
        <taxon>Gammaproteobacteria</taxon>
        <taxon>Lysobacterales</taxon>
        <taxon>Rhodanobacteraceae</taxon>
        <taxon>Oleiagrimonas</taxon>
    </lineage>
</organism>
<dbReference type="EMBL" id="JACHET010000001">
    <property type="protein sequence ID" value="MBB6185151.1"/>
    <property type="molecule type" value="Genomic_DNA"/>
</dbReference>
<evidence type="ECO:0000313" key="14">
    <source>
        <dbReference type="EMBL" id="KGI76644.1"/>
    </source>
</evidence>
<dbReference type="PANTHER" id="PTHR11537:SF254">
    <property type="entry name" value="POTASSIUM VOLTAGE-GATED CHANNEL PROTEIN SHAB"/>
    <property type="match status" value="1"/>
</dbReference>
<dbReference type="GO" id="GO:0005249">
    <property type="term" value="F:voltage-gated potassium channel activity"/>
    <property type="evidence" value="ECO:0007669"/>
    <property type="project" value="InterPro"/>
</dbReference>
<evidence type="ECO:0000256" key="10">
    <source>
        <dbReference type="ARBA" id="ARBA00023136"/>
    </source>
</evidence>
<feature type="domain" description="Ion transport" evidence="13">
    <location>
        <begin position="40"/>
        <end position="249"/>
    </location>
</feature>
<evidence type="ECO:0000256" key="5">
    <source>
        <dbReference type="ARBA" id="ARBA00022826"/>
    </source>
</evidence>
<comment type="caution">
    <text evidence="14">The sequence shown here is derived from an EMBL/GenBank/DDBJ whole genome shotgun (WGS) entry which is preliminary data.</text>
</comment>
<evidence type="ECO:0000259" key="13">
    <source>
        <dbReference type="Pfam" id="PF00520"/>
    </source>
</evidence>
<dbReference type="Pfam" id="PF00520">
    <property type="entry name" value="Ion_trans"/>
    <property type="match status" value="1"/>
</dbReference>
<feature type="transmembrane region" description="Helical" evidence="12">
    <location>
        <begin position="42"/>
        <end position="60"/>
    </location>
</feature>
<evidence type="ECO:0000256" key="11">
    <source>
        <dbReference type="ARBA" id="ARBA00023303"/>
    </source>
</evidence>
<dbReference type="Gene3D" id="1.10.287.70">
    <property type="match status" value="1"/>
</dbReference>
<keyword evidence="6" id="KW-0851">Voltage-gated channel</keyword>
<evidence type="ECO:0000256" key="3">
    <source>
        <dbReference type="ARBA" id="ARBA00022538"/>
    </source>
</evidence>
<keyword evidence="9" id="KW-0406">Ion transport</keyword>
<keyword evidence="8 12" id="KW-1133">Transmembrane helix</keyword>
<reference evidence="15 17" key="2">
    <citation type="submission" date="2020-08" db="EMBL/GenBank/DDBJ databases">
        <title>Genomic Encyclopedia of Type Strains, Phase IV (KMG-IV): sequencing the most valuable type-strain genomes for metagenomic binning, comparative biology and taxonomic classification.</title>
        <authorList>
            <person name="Goeker M."/>
        </authorList>
    </citation>
    <scope>NUCLEOTIDE SEQUENCE [LARGE SCALE GENOMIC DNA]</scope>
    <source>
        <strain evidence="15 17">DSM 107085</strain>
    </source>
</reference>
<feature type="transmembrane region" description="Helical" evidence="12">
    <location>
        <begin position="72"/>
        <end position="92"/>
    </location>
</feature>
<evidence type="ECO:0000313" key="16">
    <source>
        <dbReference type="Proteomes" id="UP000029708"/>
    </source>
</evidence>
<proteinExistence type="predicted"/>
<dbReference type="AlphaFoldDB" id="A0A099CS95"/>
<dbReference type="InterPro" id="IPR028325">
    <property type="entry name" value="VG_K_chnl"/>
</dbReference>